<accession>A0A9P1BDX9</accession>
<dbReference type="InterPro" id="IPR036955">
    <property type="entry name" value="AP2/ERF_dom_sf"/>
</dbReference>
<dbReference type="SUPFAM" id="SSF54171">
    <property type="entry name" value="DNA-binding domain"/>
    <property type="match status" value="1"/>
</dbReference>
<dbReference type="SMART" id="SM00380">
    <property type="entry name" value="AP2"/>
    <property type="match status" value="1"/>
</dbReference>
<name>A0A9P1BDX9_9DINO</name>
<reference evidence="11" key="2">
    <citation type="submission" date="2024-04" db="EMBL/GenBank/DDBJ databases">
        <authorList>
            <person name="Chen Y."/>
            <person name="Shah S."/>
            <person name="Dougan E. K."/>
            <person name="Thang M."/>
            <person name="Chan C."/>
        </authorList>
    </citation>
    <scope>NUCLEOTIDE SEQUENCE [LARGE SCALE GENOMIC DNA]</scope>
</reference>
<evidence type="ECO:0000256" key="2">
    <source>
        <dbReference type="ARBA" id="ARBA00023015"/>
    </source>
</evidence>
<dbReference type="InterPro" id="IPR016177">
    <property type="entry name" value="DNA-bd_dom_sf"/>
</dbReference>
<evidence type="ECO:0000256" key="3">
    <source>
        <dbReference type="ARBA" id="ARBA00023125"/>
    </source>
</evidence>
<dbReference type="InterPro" id="IPR044068">
    <property type="entry name" value="CB"/>
</dbReference>
<dbReference type="Proteomes" id="UP001152797">
    <property type="component" value="Unassembled WGS sequence"/>
</dbReference>
<gene>
    <name evidence="10" type="ORF">C1SCF055_LOCUS269</name>
</gene>
<dbReference type="Gene3D" id="1.10.443.10">
    <property type="entry name" value="Intergrase catalytic core"/>
    <property type="match status" value="1"/>
</dbReference>
<dbReference type="EMBL" id="CAMXCT010000001">
    <property type="protein sequence ID" value="CAI3971679.1"/>
    <property type="molecule type" value="Genomic_DNA"/>
</dbReference>
<protein>
    <submittedName>
        <fullName evidence="12">Ethylene-responsive transcription factor ERF060</fullName>
    </submittedName>
</protein>
<dbReference type="PROSITE" id="PS51032">
    <property type="entry name" value="AP2_ERF"/>
    <property type="match status" value="1"/>
</dbReference>
<dbReference type="AlphaFoldDB" id="A0A9P1BDX9"/>
<dbReference type="InterPro" id="IPR003615">
    <property type="entry name" value="HNH_nuc"/>
</dbReference>
<dbReference type="InterPro" id="IPR010998">
    <property type="entry name" value="Integrase_recombinase_N"/>
</dbReference>
<evidence type="ECO:0000313" key="13">
    <source>
        <dbReference type="Proteomes" id="UP001152797"/>
    </source>
</evidence>
<reference evidence="10" key="1">
    <citation type="submission" date="2022-10" db="EMBL/GenBank/DDBJ databases">
        <authorList>
            <person name="Chen Y."/>
            <person name="Dougan E. K."/>
            <person name="Chan C."/>
            <person name="Rhodes N."/>
            <person name="Thang M."/>
        </authorList>
    </citation>
    <scope>NUCLEOTIDE SEQUENCE</scope>
</reference>
<dbReference type="Pfam" id="PF13392">
    <property type="entry name" value="HNH_3"/>
    <property type="match status" value="1"/>
</dbReference>
<dbReference type="InterPro" id="IPR044925">
    <property type="entry name" value="His-Me_finger_sf"/>
</dbReference>
<evidence type="ECO:0000259" key="8">
    <source>
        <dbReference type="PROSITE" id="PS51898"/>
    </source>
</evidence>
<dbReference type="PROSITE" id="PS51900">
    <property type="entry name" value="CB"/>
    <property type="match status" value="1"/>
</dbReference>
<organism evidence="10">
    <name type="scientific">Cladocopium goreaui</name>
    <dbReference type="NCBI Taxonomy" id="2562237"/>
    <lineage>
        <taxon>Eukaryota</taxon>
        <taxon>Sar</taxon>
        <taxon>Alveolata</taxon>
        <taxon>Dinophyceae</taxon>
        <taxon>Suessiales</taxon>
        <taxon>Symbiodiniaceae</taxon>
        <taxon>Cladocopium</taxon>
    </lineage>
</organism>
<comment type="subcellular location">
    <subcellularLocation>
        <location evidence="1">Nucleus</location>
    </subcellularLocation>
</comment>
<dbReference type="Gene3D" id="3.90.75.20">
    <property type="match status" value="1"/>
</dbReference>
<dbReference type="GO" id="GO:0005634">
    <property type="term" value="C:nucleus"/>
    <property type="evidence" value="ECO:0007669"/>
    <property type="project" value="UniProtKB-SubCell"/>
</dbReference>
<dbReference type="GO" id="GO:0006310">
    <property type="term" value="P:DNA recombination"/>
    <property type="evidence" value="ECO:0007669"/>
    <property type="project" value="UniProtKB-KW"/>
</dbReference>
<evidence type="ECO:0000313" key="10">
    <source>
        <dbReference type="EMBL" id="CAI3971679.1"/>
    </source>
</evidence>
<dbReference type="Gene3D" id="1.10.150.130">
    <property type="match status" value="1"/>
</dbReference>
<keyword evidence="2" id="KW-0805">Transcription regulation</keyword>
<dbReference type="InterPro" id="IPR001471">
    <property type="entry name" value="AP2/ERF_dom"/>
</dbReference>
<dbReference type="InterPro" id="IPR050090">
    <property type="entry name" value="Tyrosine_recombinase_XerCD"/>
</dbReference>
<evidence type="ECO:0000313" key="11">
    <source>
        <dbReference type="EMBL" id="CAL1125054.1"/>
    </source>
</evidence>
<dbReference type="InterPro" id="IPR013762">
    <property type="entry name" value="Integrase-like_cat_sf"/>
</dbReference>
<dbReference type="PROSITE" id="PS51898">
    <property type="entry name" value="TYR_RECOMBINASE"/>
    <property type="match status" value="1"/>
</dbReference>
<evidence type="ECO:0000256" key="6">
    <source>
        <dbReference type="ARBA" id="ARBA00023242"/>
    </source>
</evidence>
<dbReference type="PANTHER" id="PTHR30349:SF41">
    <property type="entry name" value="INTEGRASE_RECOMBINASE PROTEIN MJ0367-RELATED"/>
    <property type="match status" value="1"/>
</dbReference>
<dbReference type="Gene3D" id="3.30.730.10">
    <property type="entry name" value="AP2/ERF domain"/>
    <property type="match status" value="1"/>
</dbReference>
<feature type="domain" description="Tyr recombinase" evidence="8">
    <location>
        <begin position="318"/>
        <end position="487"/>
    </location>
</feature>
<dbReference type="InterPro" id="IPR002104">
    <property type="entry name" value="Integrase_catalytic"/>
</dbReference>
<evidence type="ECO:0000259" key="9">
    <source>
        <dbReference type="PROSITE" id="PS51900"/>
    </source>
</evidence>
<comment type="caution">
    <text evidence="10">The sequence shown here is derived from an EMBL/GenBank/DDBJ whole genome shotgun (WGS) entry which is preliminary data.</text>
</comment>
<dbReference type="SUPFAM" id="SSF56349">
    <property type="entry name" value="DNA breaking-rejoining enzymes"/>
    <property type="match status" value="1"/>
</dbReference>
<feature type="domain" description="Core-binding (CB)" evidence="9">
    <location>
        <begin position="202"/>
        <end position="288"/>
    </location>
</feature>
<evidence type="ECO:0000256" key="1">
    <source>
        <dbReference type="ARBA" id="ARBA00004123"/>
    </source>
</evidence>
<dbReference type="SUPFAM" id="SSF54060">
    <property type="entry name" value="His-Me finger endonucleases"/>
    <property type="match status" value="1"/>
</dbReference>
<evidence type="ECO:0000256" key="5">
    <source>
        <dbReference type="ARBA" id="ARBA00023172"/>
    </source>
</evidence>
<dbReference type="InterPro" id="IPR011010">
    <property type="entry name" value="DNA_brk_join_enz"/>
</dbReference>
<evidence type="ECO:0000259" key="7">
    <source>
        <dbReference type="PROSITE" id="PS51032"/>
    </source>
</evidence>
<dbReference type="CDD" id="cd00018">
    <property type="entry name" value="AP2"/>
    <property type="match status" value="1"/>
</dbReference>
<proteinExistence type="predicted"/>
<dbReference type="EMBL" id="CAMXCT020000001">
    <property type="protein sequence ID" value="CAL1125054.1"/>
    <property type="molecule type" value="Genomic_DNA"/>
</dbReference>
<sequence length="513" mass="58125">MKIIPLTQGKEAKVDDQFYDQLIAMGSWRFNRTNVGGYARNDNHGMMHRVVWQLAGNILLPFPKGQIDHRDLDKLNNQISNLRNANASQQKANMKDRVESRGYLKGVYLTKSGNWSSRIGTGGGKSKHLGTFETGLEAALAYDEAALELFGEFAHLNFPEVFREAGRVRYFGPWNDPDGALKKFQAQRDALMAGMEPQQEGVTLKHLVNCFLTSKEDDVDSGDLSTRTFRDYKEACQRFTKHISKYRTVESLTPQDFAKVRKKLAKTRGPVSILNDISRVRTMFKWGVDQEIIDQPPRYGQKWKKPSQTKLRQARAEKGSMMFEPEEIIALLDAANPKLRAMILLGCNCAFGPSDCARLKWSMVQKGWINFPRPKTGIARRVPLWPETLDALPAPSSGLVFLTAKGNRFDPDNDRPLSKELTKLSKSLGIHHHGRSFYGFRRATQTIGEEVDAIATSAIMGHAPKQSDMSAVYRQYLFDRRLLNVVSHVREWVFVAQFYSVAGIWPITYVDGF</sequence>
<dbReference type="GO" id="GO:0003677">
    <property type="term" value="F:DNA binding"/>
    <property type="evidence" value="ECO:0007669"/>
    <property type="project" value="UniProtKB-KW"/>
</dbReference>
<keyword evidence="4" id="KW-0804">Transcription</keyword>
<keyword evidence="13" id="KW-1185">Reference proteome</keyword>
<evidence type="ECO:0000256" key="4">
    <source>
        <dbReference type="ARBA" id="ARBA00023163"/>
    </source>
</evidence>
<keyword evidence="5" id="KW-0233">DNA recombination</keyword>
<dbReference type="PANTHER" id="PTHR30349">
    <property type="entry name" value="PHAGE INTEGRASE-RELATED"/>
    <property type="match status" value="1"/>
</dbReference>
<keyword evidence="6" id="KW-0539">Nucleus</keyword>
<evidence type="ECO:0000313" key="12">
    <source>
        <dbReference type="EMBL" id="CAL4758991.1"/>
    </source>
</evidence>
<feature type="domain" description="AP2/ERF" evidence="7">
    <location>
        <begin position="103"/>
        <end position="159"/>
    </location>
</feature>
<dbReference type="EMBL" id="CAMXCT030000001">
    <property type="protein sequence ID" value="CAL4758991.1"/>
    <property type="molecule type" value="Genomic_DNA"/>
</dbReference>
<keyword evidence="3" id="KW-0238">DNA-binding</keyword>
<dbReference type="GO" id="GO:0015074">
    <property type="term" value="P:DNA integration"/>
    <property type="evidence" value="ECO:0007669"/>
    <property type="project" value="InterPro"/>
</dbReference>
<dbReference type="GO" id="GO:0003700">
    <property type="term" value="F:DNA-binding transcription factor activity"/>
    <property type="evidence" value="ECO:0007669"/>
    <property type="project" value="InterPro"/>
</dbReference>